<evidence type="ECO:0000313" key="9">
    <source>
        <dbReference type="EMBL" id="CAH9090569.1"/>
    </source>
</evidence>
<evidence type="ECO:0000256" key="7">
    <source>
        <dbReference type="ARBA" id="ARBA00031517"/>
    </source>
</evidence>
<reference evidence="9" key="1">
    <citation type="submission" date="2022-07" db="EMBL/GenBank/DDBJ databases">
        <authorList>
            <person name="Macas J."/>
            <person name="Novak P."/>
            <person name="Neumann P."/>
        </authorList>
    </citation>
    <scope>NUCLEOTIDE SEQUENCE</scope>
</reference>
<keyword evidence="6 8" id="KW-0418">Kinase</keyword>
<sequence>MALFSRLRLSAQPLARVSFPNRGYGSAAALQLDYDYYEDEEDRARIHSTRFLEDSDGSFPGRGVQWVIIGDPMAKRNVYAEGLSKLLDVPHISMGSLVRQELNPHSSLHKQIASAVNEGKLVPAQVIFRLLSKRLEEGHRRGESGFILDGIPRSKAQAELLDQVVDIDLVLNLKCVQDSTVKKCASGGIYLCKEFLSMSTSSKFNLGQKKENVNLNFSDYPEAAGREKLRVYAEQSKPVEEHYRKQRKLLDFQVSGAPGETWQGLLAALHLQHMNVVTSSSSSSTSQKLTA</sequence>
<evidence type="ECO:0000256" key="1">
    <source>
        <dbReference type="ARBA" id="ARBA00004474"/>
    </source>
</evidence>
<evidence type="ECO:0000256" key="6">
    <source>
        <dbReference type="ARBA" id="ARBA00022777"/>
    </source>
</evidence>
<comment type="subcellular location">
    <subcellularLocation>
        <location evidence="1">Plastid</location>
    </subcellularLocation>
</comment>
<name>A0A9P0Z859_CUSEU</name>
<dbReference type="Proteomes" id="UP001152484">
    <property type="component" value="Unassembled WGS sequence"/>
</dbReference>
<accession>A0A9P0Z859</accession>
<keyword evidence="10" id="KW-1185">Reference proteome</keyword>
<dbReference type="GO" id="GO:0009536">
    <property type="term" value="C:plastid"/>
    <property type="evidence" value="ECO:0007669"/>
    <property type="project" value="UniProtKB-SubCell"/>
</dbReference>
<dbReference type="EMBL" id="CAMAPE010000025">
    <property type="protein sequence ID" value="CAH9090569.1"/>
    <property type="molecule type" value="Genomic_DNA"/>
</dbReference>
<dbReference type="AlphaFoldDB" id="A0A9P0Z859"/>
<evidence type="ECO:0000313" key="10">
    <source>
        <dbReference type="Proteomes" id="UP001152484"/>
    </source>
</evidence>
<evidence type="ECO:0000256" key="3">
    <source>
        <dbReference type="ARBA" id="ARBA00012955"/>
    </source>
</evidence>
<dbReference type="GO" id="GO:0004017">
    <property type="term" value="F:AMP kinase activity"/>
    <property type="evidence" value="ECO:0007669"/>
    <property type="project" value="UniProtKB-EC"/>
</dbReference>
<keyword evidence="5" id="KW-0547">Nucleotide-binding</keyword>
<gene>
    <name evidence="9" type="ORF">CEURO_LOCUS11254</name>
</gene>
<evidence type="ECO:0000256" key="8">
    <source>
        <dbReference type="RuleBase" id="RU003330"/>
    </source>
</evidence>
<dbReference type="PROSITE" id="PS00113">
    <property type="entry name" value="ADENYLATE_KINASE"/>
    <property type="match status" value="1"/>
</dbReference>
<dbReference type="SUPFAM" id="SSF52540">
    <property type="entry name" value="P-loop containing nucleoside triphosphate hydrolases"/>
    <property type="match status" value="1"/>
</dbReference>
<dbReference type="InterPro" id="IPR000850">
    <property type="entry name" value="Adenylat/UMP-CMP_kin"/>
</dbReference>
<dbReference type="InterPro" id="IPR027417">
    <property type="entry name" value="P-loop_NTPase"/>
</dbReference>
<dbReference type="InterPro" id="IPR033690">
    <property type="entry name" value="Adenylat_kinase_CS"/>
</dbReference>
<dbReference type="PRINTS" id="PR00094">
    <property type="entry name" value="ADENYLTKNASE"/>
</dbReference>
<dbReference type="PANTHER" id="PTHR23359">
    <property type="entry name" value="NUCLEOTIDE KINASE"/>
    <property type="match status" value="1"/>
</dbReference>
<comment type="caution">
    <text evidence="9">The sequence shown here is derived from an EMBL/GenBank/DDBJ whole genome shotgun (WGS) entry which is preliminary data.</text>
</comment>
<organism evidence="9 10">
    <name type="scientific">Cuscuta europaea</name>
    <name type="common">European dodder</name>
    <dbReference type="NCBI Taxonomy" id="41803"/>
    <lineage>
        <taxon>Eukaryota</taxon>
        <taxon>Viridiplantae</taxon>
        <taxon>Streptophyta</taxon>
        <taxon>Embryophyta</taxon>
        <taxon>Tracheophyta</taxon>
        <taxon>Spermatophyta</taxon>
        <taxon>Magnoliopsida</taxon>
        <taxon>eudicotyledons</taxon>
        <taxon>Gunneridae</taxon>
        <taxon>Pentapetalae</taxon>
        <taxon>asterids</taxon>
        <taxon>lamiids</taxon>
        <taxon>Solanales</taxon>
        <taxon>Convolvulaceae</taxon>
        <taxon>Cuscuteae</taxon>
        <taxon>Cuscuta</taxon>
        <taxon>Cuscuta subgen. Cuscuta</taxon>
    </lineage>
</organism>
<comment type="similarity">
    <text evidence="2 8">Belongs to the adenylate kinase family.</text>
</comment>
<dbReference type="Gene3D" id="3.40.50.300">
    <property type="entry name" value="P-loop containing nucleotide triphosphate hydrolases"/>
    <property type="match status" value="1"/>
</dbReference>
<dbReference type="Pfam" id="PF00406">
    <property type="entry name" value="ADK"/>
    <property type="match status" value="1"/>
</dbReference>
<evidence type="ECO:0000256" key="2">
    <source>
        <dbReference type="ARBA" id="ARBA00007220"/>
    </source>
</evidence>
<dbReference type="OrthoDB" id="439792at2759"/>
<evidence type="ECO:0000256" key="4">
    <source>
        <dbReference type="ARBA" id="ARBA00022679"/>
    </source>
</evidence>
<evidence type="ECO:0000256" key="5">
    <source>
        <dbReference type="ARBA" id="ARBA00022741"/>
    </source>
</evidence>
<dbReference type="GO" id="GO:0005524">
    <property type="term" value="F:ATP binding"/>
    <property type="evidence" value="ECO:0007669"/>
    <property type="project" value="InterPro"/>
</dbReference>
<dbReference type="CDD" id="cd01428">
    <property type="entry name" value="ADK"/>
    <property type="match status" value="1"/>
</dbReference>
<dbReference type="EC" id="2.7.4.3" evidence="3"/>
<keyword evidence="4 8" id="KW-0808">Transferase</keyword>
<proteinExistence type="inferred from homology"/>
<protein>
    <recommendedName>
        <fullName evidence="3">adenylate kinase</fullName>
        <ecNumber evidence="3">2.7.4.3</ecNumber>
    </recommendedName>
    <alternativeName>
        <fullName evidence="7">ATP:AMP phosphotransferase</fullName>
    </alternativeName>
</protein>